<name>A0A7W5DWU2_9BACT</name>
<keyword evidence="2" id="KW-1185">Reference proteome</keyword>
<protein>
    <submittedName>
        <fullName evidence="1">Uncharacterized protein</fullName>
    </submittedName>
</protein>
<accession>A0A7W5DWU2</accession>
<reference evidence="1 2" key="1">
    <citation type="submission" date="2020-08" db="EMBL/GenBank/DDBJ databases">
        <title>Genomic Encyclopedia of Type Strains, Phase III (KMG-III): the genomes of soil and plant-associated and newly described type strains.</title>
        <authorList>
            <person name="Whitman W."/>
        </authorList>
    </citation>
    <scope>NUCLEOTIDE SEQUENCE [LARGE SCALE GENOMIC DNA]</scope>
    <source>
        <strain evidence="1 2">CECT 8075</strain>
    </source>
</reference>
<dbReference type="AlphaFoldDB" id="A0A7W5DWU2"/>
<evidence type="ECO:0000313" key="1">
    <source>
        <dbReference type="EMBL" id="MBB3205097.1"/>
    </source>
</evidence>
<dbReference type="EMBL" id="JACHXU010000002">
    <property type="protein sequence ID" value="MBB3205097.1"/>
    <property type="molecule type" value="Genomic_DNA"/>
</dbReference>
<gene>
    <name evidence="1" type="ORF">FHS27_000864</name>
</gene>
<sequence length="383" mass="41694">MRAIVTLFRLLDRGDEPLVDCDTLRLLGGCDPDELVQARVLVPAEPTMRLHATCGHCSVHDVVRVPRSTGIEFYEVCPFDGADLVEKERLLQWAVDGRAIAELLASAMPDGGSAETLLPGVAWRIGEVQVGGESFPIVLTTTRSAPGLADRSGASRMILIGDQLPGEGFAGRLSITEAFAISSEGIKSRPDRFSQVLPLSSAPLGNAFYRKGQMWVVRFAGQETYLENNVGPLYIARLLATPNRAVPAVTLLASRIGIDERKLIGSSGELTDEAAVDECRDRYHELMREIAEAKANHDLGWLEKLQSEQDQLALHFASVLGKGGKPREVGDIKKVSQSVSVGIKRTLEVLDTELKPLADHLRAHLSRGVCPIYSPSTDIDWLV</sequence>
<comment type="caution">
    <text evidence="1">The sequence shown here is derived from an EMBL/GenBank/DDBJ whole genome shotgun (WGS) entry which is preliminary data.</text>
</comment>
<evidence type="ECO:0000313" key="2">
    <source>
        <dbReference type="Proteomes" id="UP000536179"/>
    </source>
</evidence>
<dbReference type="Proteomes" id="UP000536179">
    <property type="component" value="Unassembled WGS sequence"/>
</dbReference>
<proteinExistence type="predicted"/>
<dbReference type="RefSeq" id="WP_184302089.1">
    <property type="nucleotide sequence ID" value="NZ_JACHXU010000002.1"/>
</dbReference>
<organism evidence="1 2">
    <name type="scientific">Aporhodopirellula rubra</name>
    <dbReference type="NCBI Taxonomy" id="980271"/>
    <lineage>
        <taxon>Bacteria</taxon>
        <taxon>Pseudomonadati</taxon>
        <taxon>Planctomycetota</taxon>
        <taxon>Planctomycetia</taxon>
        <taxon>Pirellulales</taxon>
        <taxon>Pirellulaceae</taxon>
        <taxon>Aporhodopirellula</taxon>
    </lineage>
</organism>